<name>A0AA46SCL9_9NOCA</name>
<dbReference type="GeneID" id="83624364"/>
<dbReference type="Proteomes" id="UP001163947">
    <property type="component" value="Plasmid pN2"/>
</dbReference>
<gene>
    <name evidence="2" type="ORF">OCS65_28090</name>
</gene>
<evidence type="ECO:0000313" key="3">
    <source>
        <dbReference type="Proteomes" id="UP001163947"/>
    </source>
</evidence>
<organism evidence="2 3">
    <name type="scientific">Rhodococcus aetherivorans</name>
    <dbReference type="NCBI Taxonomy" id="191292"/>
    <lineage>
        <taxon>Bacteria</taxon>
        <taxon>Bacillati</taxon>
        <taxon>Actinomycetota</taxon>
        <taxon>Actinomycetes</taxon>
        <taxon>Mycobacteriales</taxon>
        <taxon>Nocardiaceae</taxon>
        <taxon>Rhodococcus</taxon>
    </lineage>
</organism>
<proteinExistence type="predicted"/>
<feature type="chain" id="PRO_5041415066" evidence="1">
    <location>
        <begin position="36"/>
        <end position="147"/>
    </location>
</feature>
<reference evidence="2" key="1">
    <citation type="submission" date="2022-09" db="EMBL/GenBank/DDBJ databases">
        <title>The genome sequence of Rhodococcus aetherivorans N1.</title>
        <authorList>
            <person name="Jiang W."/>
        </authorList>
    </citation>
    <scope>NUCLEOTIDE SEQUENCE</scope>
    <source>
        <strain evidence="2">N1</strain>
        <plasmid evidence="2">pN2</plasmid>
    </source>
</reference>
<dbReference type="RefSeq" id="WP_263510445.1">
    <property type="nucleotide sequence ID" value="NZ_CP106983.1"/>
</dbReference>
<sequence length="147" mass="15781">MLTTKSNIVVRAMSLVAATVLALFVVIATASSAQAAPRSGDPLATGCATNATTIWKRTIDFVTVEVRYSPACGTNWVRVSGATNRQAEAGVWSPHNGWQWSPSYGKAPGQFWTPMVYAPGSTCINFQARFSKIGVWGMHDTGVLRLC</sequence>
<dbReference type="Pfam" id="PF10901">
    <property type="entry name" value="DUF2690"/>
    <property type="match status" value="1"/>
</dbReference>
<keyword evidence="2" id="KW-0614">Plasmid</keyword>
<evidence type="ECO:0000313" key="2">
    <source>
        <dbReference type="EMBL" id="UYF97173.1"/>
    </source>
</evidence>
<dbReference type="InterPro" id="IPR021224">
    <property type="entry name" value="DUF2690"/>
</dbReference>
<keyword evidence="1" id="KW-0732">Signal</keyword>
<protein>
    <submittedName>
        <fullName evidence="2">YjfA family protein</fullName>
    </submittedName>
</protein>
<dbReference type="EMBL" id="CP106983">
    <property type="protein sequence ID" value="UYF97173.1"/>
    <property type="molecule type" value="Genomic_DNA"/>
</dbReference>
<dbReference type="AlphaFoldDB" id="A0AA46SCL9"/>
<evidence type="ECO:0000256" key="1">
    <source>
        <dbReference type="SAM" id="SignalP"/>
    </source>
</evidence>
<accession>A0AA46SCL9</accession>
<feature type="signal peptide" evidence="1">
    <location>
        <begin position="1"/>
        <end position="35"/>
    </location>
</feature>
<geneLocation type="plasmid" evidence="2 3">
    <name>pN2</name>
</geneLocation>